<gene>
    <name evidence="2" type="ORF">KCG44_11325</name>
</gene>
<dbReference type="RefSeq" id="WP_218446191.1">
    <property type="nucleotide sequence ID" value="NZ_JAGSPA010000003.1"/>
</dbReference>
<evidence type="ECO:0000313" key="3">
    <source>
        <dbReference type="Proteomes" id="UP000722336"/>
    </source>
</evidence>
<reference evidence="2 3" key="1">
    <citation type="submission" date="2021-04" db="EMBL/GenBank/DDBJ databases">
        <authorList>
            <person name="Pira H."/>
            <person name="Risdian C."/>
            <person name="Wink J."/>
        </authorList>
    </citation>
    <scope>NUCLEOTIDE SEQUENCE [LARGE SCALE GENOMIC DNA]</scope>
    <source>
        <strain evidence="2 3">WHA3</strain>
    </source>
</reference>
<evidence type="ECO:0000259" key="1">
    <source>
        <dbReference type="Pfam" id="PF20254"/>
    </source>
</evidence>
<comment type="caution">
    <text evidence="2">The sequence shown here is derived from an EMBL/GenBank/DDBJ whole genome shotgun (WGS) entry which is preliminary data.</text>
</comment>
<protein>
    <recommendedName>
        <fullName evidence="1">N,N-dimethylformamidase beta subunit-like C-terminal domain-containing protein</fullName>
    </recommendedName>
</protein>
<sequence length="733" mass="79229">MTKTIVGYADRLSVRAGDKIAFHASAYGSGTTDVSLVRLTGCDDPDDGGIFEETEVPAAWAGRIEVPHQPIFAGSYAAAEGVRAISRDGGVHLALFVWQNEHVNHRQCLVSIGNSASGARLELCLEDKVPQLICGDAMVSGTAISPRRWTLLLIDVDGGGQATIRQCPAPQHGLEMREANGSLVEGWGTFSGAAGRGARASHLECWFGAANRDGRPALAFDGKLEQPAFFDRALSDSEAGLYGNTAPEAHAGLPCNHIWDFGSDIASETAVDRGPASRHCRIVNLPTRAACGRKWDGTVHDWTVDSSHYGALHFHSNAIADAEWKPFATWTVPADLPSGLYAAKLVQGESDDYVPFYILPQLDAAKSAIAFLAPTASYLAYANFCIQPQFAPLYPQMREDVDGDALLRAHPEFGGGLYDMHPDGSGVHYSSLHRPIVNFRPKASNWAFTADGDIIAWLEQTGETYDTITDDALHREGIDLLDGYQVIVTGTHPEYWSTTMMEALEAWLARGGRLMYMGGNGFYWRIAFDPNGTDCIEVRRAEDGTRAWLAEPGEYYHSFSGELGGLWRRLGRTPQSLVGVGFSAQGFGGSTHYRLTEAAADPRAAFILDGVESEVIGDFGAHGDGAAGEEIDRADFALGTPPHALVIASSEKHNALMLRAKEELLQTMPPGIEDPEVRADMVFFETASGGAVWSTGSIAWAGSLAHNDYDNNVARISTNVLRHFAKAETFRLP</sequence>
<proteinExistence type="predicted"/>
<keyword evidence="3" id="KW-1185">Reference proteome</keyword>
<dbReference type="Pfam" id="PF20254">
    <property type="entry name" value="DMFA2_C"/>
    <property type="match status" value="1"/>
</dbReference>
<accession>A0ABS6SGA6</accession>
<name>A0ABS6SGA6_9SPHN</name>
<dbReference type="InterPro" id="IPR046540">
    <property type="entry name" value="DMFA2_C"/>
</dbReference>
<organism evidence="2 3">
    <name type="scientific">Pacificimonas pallii</name>
    <dbReference type="NCBI Taxonomy" id="2827236"/>
    <lineage>
        <taxon>Bacteria</taxon>
        <taxon>Pseudomonadati</taxon>
        <taxon>Pseudomonadota</taxon>
        <taxon>Alphaproteobacteria</taxon>
        <taxon>Sphingomonadales</taxon>
        <taxon>Sphingosinicellaceae</taxon>
        <taxon>Pacificimonas</taxon>
    </lineage>
</organism>
<evidence type="ECO:0000313" key="2">
    <source>
        <dbReference type="EMBL" id="MBV7257376.1"/>
    </source>
</evidence>
<dbReference type="Proteomes" id="UP000722336">
    <property type="component" value="Unassembled WGS sequence"/>
</dbReference>
<feature type="domain" description="N,N-dimethylformamidase beta subunit-like C-terminal" evidence="1">
    <location>
        <begin position="288"/>
        <end position="711"/>
    </location>
</feature>
<dbReference type="EMBL" id="JAGSPA010000003">
    <property type="protein sequence ID" value="MBV7257376.1"/>
    <property type="molecule type" value="Genomic_DNA"/>
</dbReference>